<dbReference type="Proteomes" id="UP000184268">
    <property type="component" value="Unassembled WGS sequence"/>
</dbReference>
<sequence length="524" mass="56272">MKNIFAALFLSLLLAACGGGGGDEPAPTNPTTPESGTGTGSGGDQGTDNDDSDGDQGTDNGDGTESGSGDGDSAPPTGTFTLTLTESNIHGYAGFGRVDVETSPNQRAITAMLPHSAAAQAANVASNESSLAVGITEDNQVEPIVASFTAVDADGNPADLAACNLVAMDPWVIRDLSQGWLLIRATIIEQVHNCDVVHARLVDLLSHVDHGTFELEEGPNFDLEMPINLPNSNRNDTNGALISGWYMTEDKDGPTHHDALWHVTLPTSAEDAPTVALVSPNQSKFNVLLDGHLYTYVDELLKVIEVESGNITGSFPLRSHNALATLNGKTIVSTLFLDPELFGPDMGIIELNPDGTYGEKTLLPLHQQDDVSWTYIDIRQVVGVYADRYVVGESCAIWDTQTGDWSAPTEANNLPWFQEVGIEGVRITDNGVYCTSALHDTESTLFLTKQSYDPLEPVTVYTRPWDSEVGNSIQLNPPMVSFVAKDTNVFDEEITLLNLDTGESETHTWLFDGAKVYNFVPLSQ</sequence>
<evidence type="ECO:0000256" key="1">
    <source>
        <dbReference type="SAM" id="MobiDB-lite"/>
    </source>
</evidence>
<feature type="compositionally biased region" description="Acidic residues" evidence="1">
    <location>
        <begin position="47"/>
        <end position="56"/>
    </location>
</feature>
<feature type="chain" id="PRO_5009914146" evidence="2">
    <location>
        <begin position="23"/>
        <end position="524"/>
    </location>
</feature>
<proteinExistence type="predicted"/>
<accession>A0A1M5U808</accession>
<dbReference type="RefSeq" id="WP_067655528.1">
    <property type="nucleotide sequence ID" value="NZ_FQXG01000003.1"/>
</dbReference>
<dbReference type="PROSITE" id="PS51257">
    <property type="entry name" value="PROKAR_LIPOPROTEIN"/>
    <property type="match status" value="1"/>
</dbReference>
<dbReference type="AlphaFoldDB" id="A0A1M5U808"/>
<feature type="region of interest" description="Disordered" evidence="1">
    <location>
        <begin position="21"/>
        <end position="82"/>
    </location>
</feature>
<keyword evidence="4" id="KW-1185">Reference proteome</keyword>
<gene>
    <name evidence="3" type="ORF">SAMN02745129_2436</name>
</gene>
<reference evidence="3 4" key="1">
    <citation type="submission" date="2016-11" db="EMBL/GenBank/DDBJ databases">
        <authorList>
            <person name="Jaros S."/>
            <person name="Januszkiewicz K."/>
            <person name="Wedrychowicz H."/>
        </authorList>
    </citation>
    <scope>NUCLEOTIDE SEQUENCE [LARGE SCALE GENOMIC DNA]</scope>
    <source>
        <strain evidence="3 4">DSM 16917</strain>
    </source>
</reference>
<feature type="signal peptide" evidence="2">
    <location>
        <begin position="1"/>
        <end position="22"/>
    </location>
</feature>
<evidence type="ECO:0000256" key="2">
    <source>
        <dbReference type="SAM" id="SignalP"/>
    </source>
</evidence>
<organism evidence="3 4">
    <name type="scientific">Ferrimonas marina</name>
    <dbReference type="NCBI Taxonomy" id="299255"/>
    <lineage>
        <taxon>Bacteria</taxon>
        <taxon>Pseudomonadati</taxon>
        <taxon>Pseudomonadota</taxon>
        <taxon>Gammaproteobacteria</taxon>
        <taxon>Alteromonadales</taxon>
        <taxon>Ferrimonadaceae</taxon>
        <taxon>Ferrimonas</taxon>
    </lineage>
</organism>
<evidence type="ECO:0000313" key="3">
    <source>
        <dbReference type="EMBL" id="SHH58823.1"/>
    </source>
</evidence>
<name>A0A1M5U808_9GAMM</name>
<dbReference type="EMBL" id="FQXG01000003">
    <property type="protein sequence ID" value="SHH58823.1"/>
    <property type="molecule type" value="Genomic_DNA"/>
</dbReference>
<keyword evidence="2" id="KW-0732">Signal</keyword>
<evidence type="ECO:0000313" key="4">
    <source>
        <dbReference type="Proteomes" id="UP000184268"/>
    </source>
</evidence>
<protein>
    <submittedName>
        <fullName evidence="3">Uncharacterized protein</fullName>
    </submittedName>
</protein>